<feature type="repeat" description="RCC1" evidence="2">
    <location>
        <begin position="134"/>
        <end position="184"/>
    </location>
</feature>
<feature type="compositionally biased region" description="Low complexity" evidence="3">
    <location>
        <begin position="435"/>
        <end position="446"/>
    </location>
</feature>
<dbReference type="PANTHER" id="PTHR46207:SF1">
    <property type="entry name" value="PROTEIN RCC2"/>
    <property type="match status" value="1"/>
</dbReference>
<feature type="repeat" description="RCC1" evidence="2">
    <location>
        <begin position="671"/>
        <end position="732"/>
    </location>
</feature>
<feature type="compositionally biased region" description="Gly residues" evidence="3">
    <location>
        <begin position="520"/>
        <end position="529"/>
    </location>
</feature>
<feature type="domain" description="RCC1-like" evidence="4">
    <location>
        <begin position="22"/>
        <end position="286"/>
    </location>
</feature>
<evidence type="ECO:0000256" key="1">
    <source>
        <dbReference type="ARBA" id="ARBA00022737"/>
    </source>
</evidence>
<keyword evidence="1" id="KW-0677">Repeat</keyword>
<dbReference type="Gene3D" id="2.130.10.30">
    <property type="entry name" value="Regulator of chromosome condensation 1/beta-lactamase-inhibitor protein II"/>
    <property type="match status" value="4"/>
</dbReference>
<dbReference type="PROSITE" id="PS50012">
    <property type="entry name" value="RCC1_3"/>
    <property type="match status" value="9"/>
</dbReference>
<feature type="repeat" description="RCC1" evidence="2">
    <location>
        <begin position="902"/>
        <end position="955"/>
    </location>
</feature>
<proteinExistence type="predicted"/>
<dbReference type="InterPro" id="IPR058923">
    <property type="entry name" value="RCC1-like_dom"/>
</dbReference>
<dbReference type="PANTHER" id="PTHR46207">
    <property type="entry name" value="PROTEIN RCC2"/>
    <property type="match status" value="1"/>
</dbReference>
<evidence type="ECO:0000256" key="2">
    <source>
        <dbReference type="PROSITE-ProRule" id="PRU00235"/>
    </source>
</evidence>
<organism evidence="5 6">
    <name type="scientific">Papaver atlanticum</name>
    <dbReference type="NCBI Taxonomy" id="357466"/>
    <lineage>
        <taxon>Eukaryota</taxon>
        <taxon>Viridiplantae</taxon>
        <taxon>Streptophyta</taxon>
        <taxon>Embryophyta</taxon>
        <taxon>Tracheophyta</taxon>
        <taxon>Spermatophyta</taxon>
        <taxon>Magnoliopsida</taxon>
        <taxon>Ranunculales</taxon>
        <taxon>Papaveraceae</taxon>
        <taxon>Papaveroideae</taxon>
        <taxon>Papaver</taxon>
    </lineage>
</organism>
<protein>
    <recommendedName>
        <fullName evidence="4">RCC1-like domain-containing protein</fullName>
    </recommendedName>
</protein>
<feature type="compositionally biased region" description="Low complexity" evidence="3">
    <location>
        <begin position="1065"/>
        <end position="1074"/>
    </location>
</feature>
<evidence type="ECO:0000313" key="5">
    <source>
        <dbReference type="EMBL" id="KAI3913137.1"/>
    </source>
</evidence>
<gene>
    <name evidence="5" type="ORF">MKW98_007153</name>
</gene>
<evidence type="ECO:0000313" key="6">
    <source>
        <dbReference type="Proteomes" id="UP001202328"/>
    </source>
</evidence>
<accession>A0AAD4SN91</accession>
<comment type="caution">
    <text evidence="5">The sequence shown here is derived from an EMBL/GenBank/DDBJ whole genome shotgun (WGS) entry which is preliminary data.</text>
</comment>
<feature type="region of interest" description="Disordered" evidence="3">
    <location>
        <begin position="423"/>
        <end position="545"/>
    </location>
</feature>
<feature type="repeat" description="RCC1" evidence="2">
    <location>
        <begin position="82"/>
        <end position="133"/>
    </location>
</feature>
<dbReference type="GO" id="GO:0031267">
    <property type="term" value="F:small GTPase binding"/>
    <property type="evidence" value="ECO:0007669"/>
    <property type="project" value="TreeGrafter"/>
</dbReference>
<feature type="region of interest" description="Disordered" evidence="3">
    <location>
        <begin position="964"/>
        <end position="1095"/>
    </location>
</feature>
<feature type="repeat" description="RCC1" evidence="2">
    <location>
        <begin position="801"/>
        <end position="855"/>
    </location>
</feature>
<dbReference type="Pfam" id="PF00415">
    <property type="entry name" value="RCC1"/>
    <property type="match status" value="5"/>
</dbReference>
<dbReference type="GO" id="GO:0016020">
    <property type="term" value="C:membrane"/>
    <property type="evidence" value="ECO:0007669"/>
    <property type="project" value="TreeGrafter"/>
</dbReference>
<name>A0AAD4SN91_9MAGN</name>
<dbReference type="PRINTS" id="PR00633">
    <property type="entry name" value="RCCNDNSATION"/>
</dbReference>
<dbReference type="InterPro" id="IPR009091">
    <property type="entry name" value="RCC1/BLIP-II"/>
</dbReference>
<feature type="repeat" description="RCC1" evidence="2">
    <location>
        <begin position="253"/>
        <end position="307"/>
    </location>
</feature>
<feature type="repeat" description="RCC1" evidence="2">
    <location>
        <begin position="735"/>
        <end position="800"/>
    </location>
</feature>
<feature type="repeat" description="RCC1" evidence="2">
    <location>
        <begin position="354"/>
        <end position="407"/>
    </location>
</feature>
<dbReference type="PROSITE" id="PS00626">
    <property type="entry name" value="RCC1_2"/>
    <property type="match status" value="2"/>
</dbReference>
<evidence type="ECO:0000259" key="4">
    <source>
        <dbReference type="Pfam" id="PF25390"/>
    </source>
</evidence>
<dbReference type="EMBL" id="JAJJMB010009541">
    <property type="protein sequence ID" value="KAI3913137.1"/>
    <property type="molecule type" value="Genomic_DNA"/>
</dbReference>
<sequence length="1095" mass="116439">MWEFSEADDKGVKFEDEEVERCGELLFCGGTSWDTLGRTGYLRSPHGNLISPTRLRPLIGVNIRYVAAGCVSFHCVALDVEGRVYTWGKNTRGQLGHGDMINRDRPTIVSGLLEHKIIKAGAGRAHTVVVTDDGKSFAFGWNKHGQCGTGSTRTEFQQSPVSSQVSEVTNVACGGDFTVWLSSVEGSSILTAGLPQYGQLGHGTDNMYNTKSASVQLAYEAQPCPKAIAAFAGSTVVKAACGTNHTVAVDSKGLVYTWGYGGYGRLGHYEQKDEWTPRAVNFFLRKILPPNAIVAAGAHNSAVTAGGGQLYMWGKMKVTTGDDWMYPKPLLDLSGWNIRCMDSGASHNFVGAEQSCISWGHALNGQLGYGPEGPKSTMNPKKVDILEGMHVMSVACGSVYSMVVVDRTNAGDKLDQLDVYEGKPFEEGTAEPKAESPAPKKTSAKASYKKTKKSKDSSESAEPKAKGPAPKEDGAKASSNKRKNSKDPSESENAEDGSDSGASENGSDDDENSHVEENYCGGGSGGRGSNGAKEPAAGKGTGRPLSAEKESTQLLNPVILAVTLYHFLLIFIFWHHTFYKEMWVFSEADDNIRYVNKVEEKLIEEEEVERNGELLFCGGTSWDTLSNYGHPNNTHGNLISPTRLTPLIGVNIRFVAAGCASSHCVALDVEGRVYTWGKNKRGQLGHGDMIQRDRPTIVSGLSEISTVTSFYQVSEVTNVVCGGDFTVWLSSVEGSSILTAGLPQYGQLGHGTDNEYNTKSSAVNLAYEAQPHPKAIAAFAGGKIVKVACGTNHTVAVDSEGVVYTWGYGAYGRLGHREPKDEWTPRVVALFQKKNALLPNAIVAAGAHNCAVTAGGGQLYMWGKLKVTGEDWMYPKPLLTLSGWNIRCMDSSATLYLVGAEKSCISWGNAQYGELGYGPKGPKSATNPKKVDVLEGMHVMSVACGSCYSMVVLDVYDGKASEEGTADAKAKSPAPKKGGAEASSKRNKSKDSSESAEPKAISPTPKKGGAKASSSKRKKSTGSPESANEEDGSDGGGCENGSDDDENGHVEERKRGGGKGGRGNGAKSPAAGKASGRGRGRSPSAEKKSMQSPGG</sequence>
<dbReference type="Pfam" id="PF25390">
    <property type="entry name" value="WD40_RLD"/>
    <property type="match status" value="1"/>
</dbReference>
<dbReference type="InterPro" id="IPR000408">
    <property type="entry name" value="Reg_chr_condens"/>
</dbReference>
<dbReference type="InterPro" id="IPR028641">
    <property type="entry name" value="RCC2"/>
</dbReference>
<dbReference type="AlphaFoldDB" id="A0AAD4SN91"/>
<feature type="compositionally biased region" description="Basic and acidic residues" evidence="3">
    <location>
        <begin position="454"/>
        <end position="475"/>
    </location>
</feature>
<dbReference type="SUPFAM" id="SSF50985">
    <property type="entry name" value="RCC1/BLIP-II"/>
    <property type="match status" value="2"/>
</dbReference>
<dbReference type="Proteomes" id="UP001202328">
    <property type="component" value="Unassembled WGS sequence"/>
</dbReference>
<keyword evidence="6" id="KW-1185">Reference proteome</keyword>
<evidence type="ECO:0000256" key="3">
    <source>
        <dbReference type="SAM" id="MobiDB-lite"/>
    </source>
</evidence>
<feature type="compositionally biased region" description="Basic and acidic residues" evidence="3">
    <location>
        <begin position="423"/>
        <end position="434"/>
    </location>
</feature>
<feature type="compositionally biased region" description="Low complexity" evidence="3">
    <location>
        <begin position="971"/>
        <end position="982"/>
    </location>
</feature>
<feature type="repeat" description="RCC1" evidence="2">
    <location>
        <begin position="187"/>
        <end position="252"/>
    </location>
</feature>
<reference evidence="5" key="1">
    <citation type="submission" date="2022-04" db="EMBL/GenBank/DDBJ databases">
        <title>A functionally conserved STORR gene fusion in Papaver species that diverged 16.8 million years ago.</title>
        <authorList>
            <person name="Catania T."/>
        </authorList>
    </citation>
    <scope>NUCLEOTIDE SEQUENCE</scope>
    <source>
        <strain evidence="5">S-188037</strain>
    </source>
</reference>